<sequence>MADKAAGPKVGFNKRNPSLCRTCRKVNFNSLFRSHDCSITSWPNNKVTIRSHQPECPCGYEFISRTNRFKGLLGKLDSHAPTCSLCAFLYQCQVRLDLVPTKQERWYCIVMPHLSLEGITLQAPGSMGALMSHGAQDVAALHLRKLQKGRMGRVIGSSPTPQLILRMVDNGSNTLTRGKGSGSGLLGRKLDPDRFNFNLIGKWLKLCQSTHSQCEEVDADFIAGLLVIDCTTGWIIPLPPRENDANRMASFVTLSYLWGTAGTVNGPVVQSMNRNGVSGPALPSEIPLDISDAMRVVSQLGYRYLWVDRYCIPQDDEVAKQIQILNMGRIYSTSTLTIIAAAGEGPEYGLPGVSSRSRTPQLGVKISDEISLVLYEAPMDTIANSKWNTRGWTYQEGLLSKRRLVFTDLMVYFQCQEMHGDEVLSLPIPGPGEEFDEVRALSFGGLTHHQGTKLRMVFPRTSEWHNPLTVWERLGEYGLRDLGYDTDALNAIAGVMEMYAHAAGASVFKLFCGLPILPLRSWEKHGTFPCGKTRACSFGTWFEYADPHEGASKAQEIGENDLTYSLVYSLTWRHWWGNRGGLHLEQARRSIFGSWTVAGWRTPKYQPGCISIFDSCLRIGVQFSGDELLDWEDDNPRILGLSRNGKTPLSLNIRGTVMDVRMEWKRRQMDNEPKEWKEGWLFTSPFEWHRDVFESPRWLFQEDESGKEREIGFLLLIVGCNYHPAMPDQRIVGMILRPVTRMLDGRTHTFYERLYCDKFELPAEKWPQMASLTREMEVRVI</sequence>
<protein>
    <submittedName>
        <fullName evidence="2">WGS project CABT00000000 data, contig 2.29</fullName>
    </submittedName>
</protein>
<dbReference type="InterPro" id="IPR010730">
    <property type="entry name" value="HET"/>
</dbReference>
<accession>F7W4Y7</accession>
<dbReference type="EMBL" id="CABT02000029">
    <property type="protein sequence ID" value="CCC12574.1"/>
    <property type="molecule type" value="Genomic_DNA"/>
</dbReference>
<dbReference type="VEuPathDB" id="FungiDB:SMAC_06981"/>
<feature type="domain" description="Heterokaryon incompatibility" evidence="1">
    <location>
        <begin position="251"/>
        <end position="396"/>
    </location>
</feature>
<dbReference type="Proteomes" id="UP000001881">
    <property type="component" value="Unassembled WGS sequence"/>
</dbReference>
<dbReference type="OrthoDB" id="4562960at2759"/>
<dbReference type="PANTHER" id="PTHR33112:SF1">
    <property type="entry name" value="HETEROKARYON INCOMPATIBILITY DOMAIN-CONTAINING PROTEIN"/>
    <property type="match status" value="1"/>
</dbReference>
<organism evidence="2 3">
    <name type="scientific">Sordaria macrospora (strain ATCC MYA-333 / DSM 997 / K(L3346) / K-hell)</name>
    <dbReference type="NCBI Taxonomy" id="771870"/>
    <lineage>
        <taxon>Eukaryota</taxon>
        <taxon>Fungi</taxon>
        <taxon>Dikarya</taxon>
        <taxon>Ascomycota</taxon>
        <taxon>Pezizomycotina</taxon>
        <taxon>Sordariomycetes</taxon>
        <taxon>Sordariomycetidae</taxon>
        <taxon>Sordariales</taxon>
        <taxon>Sordariaceae</taxon>
        <taxon>Sordaria</taxon>
    </lineage>
</organism>
<comment type="caution">
    <text evidence="2">The sequence shown here is derived from an EMBL/GenBank/DDBJ whole genome shotgun (WGS) entry which is preliminary data.</text>
</comment>
<dbReference type="HOGENOM" id="CLU_358691_0_0_1"/>
<dbReference type="Pfam" id="PF06985">
    <property type="entry name" value="HET"/>
    <property type="match status" value="1"/>
</dbReference>
<dbReference type="AlphaFoldDB" id="F7W4Y7"/>
<dbReference type="InParanoid" id="F7W4Y7"/>
<name>F7W4Y7_SORMK</name>
<keyword evidence="3" id="KW-1185">Reference proteome</keyword>
<dbReference type="GeneID" id="10806607"/>
<gene>
    <name evidence="2" type="ORF">SMAC_06981</name>
</gene>
<proteinExistence type="predicted"/>
<dbReference type="KEGG" id="smp:10806607"/>
<reference evidence="2 3" key="1">
    <citation type="journal article" date="2010" name="PLoS Genet.">
        <title>De novo assembly of a 40 Mb eukaryotic genome from short sequence reads: Sordaria macrospora, a model organism for fungal morphogenesis.</title>
        <authorList>
            <person name="Nowrousian M."/>
            <person name="Stajich J."/>
            <person name="Chu M."/>
            <person name="Engh I."/>
            <person name="Espagne E."/>
            <person name="Halliday K."/>
            <person name="Kamerewerd J."/>
            <person name="Kempken F."/>
            <person name="Knab B."/>
            <person name="Kuo H.C."/>
            <person name="Osiewacz H.D."/>
            <person name="Poeggeler S."/>
            <person name="Read N."/>
            <person name="Seiler S."/>
            <person name="Smith K."/>
            <person name="Zickler D."/>
            <person name="Kueck U."/>
            <person name="Freitag M."/>
        </authorList>
    </citation>
    <scope>NUCLEOTIDE SEQUENCE [LARGE SCALE GENOMIC DNA]</scope>
    <source>
        <strain evidence="3">ATCC MYA-333 / DSM 997 / K(L3346) / K-hell</strain>
        <tissue evidence="2">Mycelium</tissue>
    </source>
</reference>
<evidence type="ECO:0000313" key="3">
    <source>
        <dbReference type="Proteomes" id="UP000001881"/>
    </source>
</evidence>
<dbReference type="PANTHER" id="PTHR33112">
    <property type="entry name" value="DOMAIN PROTEIN, PUTATIVE-RELATED"/>
    <property type="match status" value="1"/>
</dbReference>
<dbReference type="STRING" id="771870.F7W4Y7"/>
<evidence type="ECO:0000259" key="1">
    <source>
        <dbReference type="Pfam" id="PF06985"/>
    </source>
</evidence>
<dbReference type="eggNOG" id="ENOG502SQ1Q">
    <property type="taxonomic scope" value="Eukaryota"/>
</dbReference>
<evidence type="ECO:0000313" key="2">
    <source>
        <dbReference type="EMBL" id="CCC12574.1"/>
    </source>
</evidence>